<sequence>MVFFYRVRVAQIRIAVRQRAVKRHMIDMKKLLEANWYRQID</sequence>
<name>A0A382SI43_9ZZZZ</name>
<reference evidence="1" key="1">
    <citation type="submission" date="2018-05" db="EMBL/GenBank/DDBJ databases">
        <authorList>
            <person name="Lanie J.A."/>
            <person name="Ng W.-L."/>
            <person name="Kazmierczak K.M."/>
            <person name="Andrzejewski T.M."/>
            <person name="Davidsen T.M."/>
            <person name="Wayne K.J."/>
            <person name="Tettelin H."/>
            <person name="Glass J.I."/>
            <person name="Rusch D."/>
            <person name="Podicherti R."/>
            <person name="Tsui H.-C.T."/>
            <person name="Winkler M.E."/>
        </authorList>
    </citation>
    <scope>NUCLEOTIDE SEQUENCE</scope>
</reference>
<organism evidence="1">
    <name type="scientific">marine metagenome</name>
    <dbReference type="NCBI Taxonomy" id="408172"/>
    <lineage>
        <taxon>unclassified sequences</taxon>
        <taxon>metagenomes</taxon>
        <taxon>ecological metagenomes</taxon>
    </lineage>
</organism>
<evidence type="ECO:0000313" key="1">
    <source>
        <dbReference type="EMBL" id="SVD08867.1"/>
    </source>
</evidence>
<dbReference type="EMBL" id="UINC01128858">
    <property type="protein sequence ID" value="SVD08867.1"/>
    <property type="molecule type" value="Genomic_DNA"/>
</dbReference>
<gene>
    <name evidence="1" type="ORF">METZ01_LOCUS361721</name>
</gene>
<dbReference type="AlphaFoldDB" id="A0A382SI43"/>
<proteinExistence type="predicted"/>
<protein>
    <submittedName>
        <fullName evidence="1">Uncharacterized protein</fullName>
    </submittedName>
</protein>
<accession>A0A382SI43</accession>